<dbReference type="InterPro" id="IPR013325">
    <property type="entry name" value="RNA_pol_sigma_r2"/>
</dbReference>
<evidence type="ECO:0008006" key="4">
    <source>
        <dbReference type="Google" id="ProtNLM"/>
    </source>
</evidence>
<dbReference type="Proteomes" id="UP001151002">
    <property type="component" value="Unassembled WGS sequence"/>
</dbReference>
<feature type="region of interest" description="Disordered" evidence="1">
    <location>
        <begin position="77"/>
        <end position="100"/>
    </location>
</feature>
<protein>
    <recommendedName>
        <fullName evidence="4">RNA polymerase sigma-70 region 2 domain-containing protein</fullName>
    </recommendedName>
</protein>
<dbReference type="SUPFAM" id="SSF88946">
    <property type="entry name" value="Sigma2 domain of RNA polymerase sigma factors"/>
    <property type="match status" value="1"/>
</dbReference>
<accession>A0ABT4BDI3</accession>
<keyword evidence="3" id="KW-1185">Reference proteome</keyword>
<dbReference type="EMBL" id="JAPNTZ010000021">
    <property type="protein sequence ID" value="MCY1144584.1"/>
    <property type="molecule type" value="Genomic_DNA"/>
</dbReference>
<dbReference type="RefSeq" id="WP_267569165.1">
    <property type="nucleotide sequence ID" value="NZ_JAPNTZ010000021.1"/>
</dbReference>
<dbReference type="Gene3D" id="1.10.1740.10">
    <property type="match status" value="1"/>
</dbReference>
<evidence type="ECO:0000256" key="1">
    <source>
        <dbReference type="SAM" id="MobiDB-lite"/>
    </source>
</evidence>
<comment type="caution">
    <text evidence="2">The sequence shown here is derived from an EMBL/GenBank/DDBJ whole genome shotgun (WGS) entry which is preliminary data.</text>
</comment>
<sequence length="100" mass="11545">MCWFAAGKPATFDDYYLDDFTSLTWFAIRIGASSTADAEDVVQDAMRTALCHWTEIEAPYAYTRAAVRREIIRTKTRTARRRDAEVRASAQDQPRPLWPR</sequence>
<name>A0ABT4BDI3_9ACTN</name>
<proteinExistence type="predicted"/>
<gene>
    <name evidence="2" type="ORF">OWR29_41855</name>
</gene>
<evidence type="ECO:0000313" key="3">
    <source>
        <dbReference type="Proteomes" id="UP001151002"/>
    </source>
</evidence>
<reference evidence="2" key="1">
    <citation type="submission" date="2022-11" db="EMBL/GenBank/DDBJ databases">
        <authorList>
            <person name="Somphong A."/>
            <person name="Phongsopitanun W."/>
        </authorList>
    </citation>
    <scope>NUCLEOTIDE SEQUENCE</scope>
    <source>
        <strain evidence="2">Pm04-4</strain>
    </source>
</reference>
<organism evidence="2 3">
    <name type="scientific">Paractinoplanes pyxinae</name>
    <dbReference type="NCBI Taxonomy" id="2997416"/>
    <lineage>
        <taxon>Bacteria</taxon>
        <taxon>Bacillati</taxon>
        <taxon>Actinomycetota</taxon>
        <taxon>Actinomycetes</taxon>
        <taxon>Micromonosporales</taxon>
        <taxon>Micromonosporaceae</taxon>
        <taxon>Paractinoplanes</taxon>
    </lineage>
</organism>
<evidence type="ECO:0000313" key="2">
    <source>
        <dbReference type="EMBL" id="MCY1144584.1"/>
    </source>
</evidence>